<dbReference type="NCBIfam" id="TIGR03465">
    <property type="entry name" value="HpnD"/>
    <property type="match status" value="1"/>
</dbReference>
<dbReference type="GO" id="GO:0016117">
    <property type="term" value="P:carotenoid biosynthetic process"/>
    <property type="evidence" value="ECO:0007669"/>
    <property type="project" value="InterPro"/>
</dbReference>
<dbReference type="InterPro" id="IPR019845">
    <property type="entry name" value="Squalene/phytoene_synthase_CS"/>
</dbReference>
<gene>
    <name evidence="2" type="ORF">GGD88_002727</name>
</gene>
<organism evidence="2 3">
    <name type="scientific">Roseospira goensis</name>
    <dbReference type="NCBI Taxonomy" id="391922"/>
    <lineage>
        <taxon>Bacteria</taxon>
        <taxon>Pseudomonadati</taxon>
        <taxon>Pseudomonadota</taxon>
        <taxon>Alphaproteobacteria</taxon>
        <taxon>Rhodospirillales</taxon>
        <taxon>Rhodospirillaceae</taxon>
        <taxon>Roseospira</taxon>
    </lineage>
</organism>
<dbReference type="SFLD" id="SFLDS00005">
    <property type="entry name" value="Isoprenoid_Synthase_Type_I"/>
    <property type="match status" value="1"/>
</dbReference>
<dbReference type="InterPro" id="IPR044843">
    <property type="entry name" value="Trans_IPPS_bact-type"/>
</dbReference>
<dbReference type="InterPro" id="IPR033904">
    <property type="entry name" value="Trans_IPPS_HH"/>
</dbReference>
<dbReference type="AlphaFoldDB" id="A0A7W6S179"/>
<keyword evidence="1 2" id="KW-0808">Transferase</keyword>
<dbReference type="InterPro" id="IPR017828">
    <property type="entry name" value="SQ_synth_HpnD-like"/>
</dbReference>
<dbReference type="Proteomes" id="UP000555728">
    <property type="component" value="Unassembled WGS sequence"/>
</dbReference>
<keyword evidence="3" id="KW-1185">Reference proteome</keyword>
<protein>
    <submittedName>
        <fullName evidence="2">Phytoene synthase</fullName>
        <ecNumber evidence="2">2.5.1.32</ecNumber>
    </submittedName>
</protein>
<dbReference type="InterPro" id="IPR002060">
    <property type="entry name" value="Squ/phyt_synthse"/>
</dbReference>
<dbReference type="PROSITE" id="PS01045">
    <property type="entry name" value="SQUALEN_PHYTOEN_SYN_2"/>
    <property type="match status" value="1"/>
</dbReference>
<dbReference type="Gene3D" id="1.10.600.10">
    <property type="entry name" value="Farnesyl Diphosphate Synthase"/>
    <property type="match status" value="1"/>
</dbReference>
<comment type="caution">
    <text evidence="2">The sequence shown here is derived from an EMBL/GenBank/DDBJ whole genome shotgun (WGS) entry which is preliminary data.</text>
</comment>
<evidence type="ECO:0000313" key="3">
    <source>
        <dbReference type="Proteomes" id="UP000555728"/>
    </source>
</evidence>
<evidence type="ECO:0000313" key="2">
    <source>
        <dbReference type="EMBL" id="MBB4286984.1"/>
    </source>
</evidence>
<dbReference type="SFLD" id="SFLDG01212">
    <property type="entry name" value="Phytoene_synthase_like"/>
    <property type="match status" value="1"/>
</dbReference>
<dbReference type="Pfam" id="PF00494">
    <property type="entry name" value="SQS_PSY"/>
    <property type="match status" value="1"/>
</dbReference>
<name>A0A7W6S179_9PROT</name>
<dbReference type="EMBL" id="JACIGI010000025">
    <property type="protein sequence ID" value="MBB4286984.1"/>
    <property type="molecule type" value="Genomic_DNA"/>
</dbReference>
<dbReference type="PANTHER" id="PTHR31480">
    <property type="entry name" value="BIFUNCTIONAL LYCOPENE CYCLASE/PHYTOENE SYNTHASE"/>
    <property type="match status" value="1"/>
</dbReference>
<dbReference type="InterPro" id="IPR008949">
    <property type="entry name" value="Isoprenoid_synthase_dom_sf"/>
</dbReference>
<accession>A0A7W6S179</accession>
<dbReference type="CDD" id="cd00683">
    <property type="entry name" value="Trans_IPPS_HH"/>
    <property type="match status" value="1"/>
</dbReference>
<dbReference type="GO" id="GO:0004311">
    <property type="term" value="F:geranylgeranyl diphosphate synthase activity"/>
    <property type="evidence" value="ECO:0007669"/>
    <property type="project" value="InterPro"/>
</dbReference>
<reference evidence="2 3" key="1">
    <citation type="submission" date="2020-08" db="EMBL/GenBank/DDBJ databases">
        <title>Genome sequencing of Purple Non-Sulfur Bacteria from various extreme environments.</title>
        <authorList>
            <person name="Mayer M."/>
        </authorList>
    </citation>
    <scope>NUCLEOTIDE SEQUENCE [LARGE SCALE GENOMIC DNA]</scope>
    <source>
        <strain evidence="2 3">JA135</strain>
    </source>
</reference>
<proteinExistence type="predicted"/>
<dbReference type="EC" id="2.5.1.32" evidence="2"/>
<dbReference type="RefSeq" id="WP_184436308.1">
    <property type="nucleotide sequence ID" value="NZ_JACIGI010000025.1"/>
</dbReference>
<dbReference type="SUPFAM" id="SSF48576">
    <property type="entry name" value="Terpenoid synthases"/>
    <property type="match status" value="1"/>
</dbReference>
<dbReference type="GO" id="GO:0051996">
    <property type="term" value="F:squalene synthase [NAD(P)H] activity"/>
    <property type="evidence" value="ECO:0007669"/>
    <property type="project" value="InterPro"/>
</dbReference>
<sequence>MTDTAAAAAPAGGPAVLDAEARAVVTRITTEAGTSFGGAMRILPAERRHGMFAVYAFCRVVDDIADEPAPIADKRARLADWRARVAAICAGRPRAGVPLDRALAWVVARFGCAEADFQAVLDGMAMDAGDRVRIADMAELMLYCDRVACAVGRLSNPVFGIPPADSAALAGAVGTALQLTNILRDVAEDAARDRIYLPADRLAAHGLDPLPDDAAAILDHPAVPAVRAELAARAAAAFAEADALFARLPRRPARPARVMKEVYHALFRRLAARGWDAVRRPPAVPKPVKLWLALRHGVMP</sequence>
<dbReference type="SFLD" id="SFLDG01018">
    <property type="entry name" value="Squalene/Phytoene_Synthase_Lik"/>
    <property type="match status" value="1"/>
</dbReference>
<evidence type="ECO:0000256" key="1">
    <source>
        <dbReference type="ARBA" id="ARBA00022679"/>
    </source>
</evidence>